<name>A0A9D4KFK2_DREPO</name>
<reference evidence="1" key="1">
    <citation type="journal article" date="2019" name="bioRxiv">
        <title>The Genome of the Zebra Mussel, Dreissena polymorpha: A Resource for Invasive Species Research.</title>
        <authorList>
            <person name="McCartney M.A."/>
            <person name="Auch B."/>
            <person name="Kono T."/>
            <person name="Mallez S."/>
            <person name="Zhang Y."/>
            <person name="Obille A."/>
            <person name="Becker A."/>
            <person name="Abrahante J.E."/>
            <person name="Garbe J."/>
            <person name="Badalamenti J.P."/>
            <person name="Herman A."/>
            <person name="Mangelson H."/>
            <person name="Liachko I."/>
            <person name="Sullivan S."/>
            <person name="Sone E.D."/>
            <person name="Koren S."/>
            <person name="Silverstein K.A.T."/>
            <person name="Beckman K.B."/>
            <person name="Gohl D.M."/>
        </authorList>
    </citation>
    <scope>NUCLEOTIDE SEQUENCE</scope>
    <source>
        <strain evidence="1">Duluth1</strain>
        <tissue evidence="1">Whole animal</tissue>
    </source>
</reference>
<keyword evidence="2" id="KW-1185">Reference proteome</keyword>
<evidence type="ECO:0000313" key="2">
    <source>
        <dbReference type="Proteomes" id="UP000828390"/>
    </source>
</evidence>
<dbReference type="AlphaFoldDB" id="A0A9D4KFK2"/>
<gene>
    <name evidence="1" type="ORF">DPMN_112017</name>
</gene>
<accession>A0A9D4KFK2</accession>
<comment type="caution">
    <text evidence="1">The sequence shown here is derived from an EMBL/GenBank/DDBJ whole genome shotgun (WGS) entry which is preliminary data.</text>
</comment>
<organism evidence="1 2">
    <name type="scientific">Dreissena polymorpha</name>
    <name type="common">Zebra mussel</name>
    <name type="synonym">Mytilus polymorpha</name>
    <dbReference type="NCBI Taxonomy" id="45954"/>
    <lineage>
        <taxon>Eukaryota</taxon>
        <taxon>Metazoa</taxon>
        <taxon>Spiralia</taxon>
        <taxon>Lophotrochozoa</taxon>
        <taxon>Mollusca</taxon>
        <taxon>Bivalvia</taxon>
        <taxon>Autobranchia</taxon>
        <taxon>Heteroconchia</taxon>
        <taxon>Euheterodonta</taxon>
        <taxon>Imparidentia</taxon>
        <taxon>Neoheterodontei</taxon>
        <taxon>Myida</taxon>
        <taxon>Dreissenoidea</taxon>
        <taxon>Dreissenidae</taxon>
        <taxon>Dreissena</taxon>
    </lineage>
</organism>
<sequence length="175" mass="18912">MNNLKATLSLQSDGSCVHITLQAANWLQTSAVTQRVNKANVDTSQRTDDGQKAITKARTLCSEGVGSDLHEIEGVGSDLHEMESVGSELHEIEGVGSDLHGIEGVGSDLHEIEGVGSDLHEDLEVVVSDLMIGQNDSFSKADSDLDDEDIPVIHLSKNTIKRKWTLLHNKQANSM</sequence>
<dbReference type="EMBL" id="JAIWYP010000004">
    <property type="protein sequence ID" value="KAH3838608.1"/>
    <property type="molecule type" value="Genomic_DNA"/>
</dbReference>
<proteinExistence type="predicted"/>
<dbReference type="Proteomes" id="UP000828390">
    <property type="component" value="Unassembled WGS sequence"/>
</dbReference>
<evidence type="ECO:0000313" key="1">
    <source>
        <dbReference type="EMBL" id="KAH3838608.1"/>
    </source>
</evidence>
<protein>
    <submittedName>
        <fullName evidence="1">Uncharacterized protein</fullName>
    </submittedName>
</protein>
<reference evidence="1" key="2">
    <citation type="submission" date="2020-11" db="EMBL/GenBank/DDBJ databases">
        <authorList>
            <person name="McCartney M.A."/>
            <person name="Auch B."/>
            <person name="Kono T."/>
            <person name="Mallez S."/>
            <person name="Becker A."/>
            <person name="Gohl D.M."/>
            <person name="Silverstein K.A.T."/>
            <person name="Koren S."/>
            <person name="Bechman K.B."/>
            <person name="Herman A."/>
            <person name="Abrahante J.E."/>
            <person name="Garbe J."/>
        </authorList>
    </citation>
    <scope>NUCLEOTIDE SEQUENCE</scope>
    <source>
        <strain evidence="1">Duluth1</strain>
        <tissue evidence="1">Whole animal</tissue>
    </source>
</reference>